<dbReference type="Pfam" id="PF00578">
    <property type="entry name" value="AhpC-TSA"/>
    <property type="match status" value="1"/>
</dbReference>
<dbReference type="EMBL" id="PJKA01000012">
    <property type="protein sequence ID" value="PNC17600.1"/>
    <property type="molecule type" value="Genomic_DNA"/>
</dbReference>
<dbReference type="AlphaFoldDB" id="A0A2N8HCH7"/>
<evidence type="ECO:0000256" key="1">
    <source>
        <dbReference type="SAM" id="MobiDB-lite"/>
    </source>
</evidence>
<dbReference type="InterPro" id="IPR000866">
    <property type="entry name" value="AhpC/TSA"/>
</dbReference>
<dbReference type="OrthoDB" id="199137at2"/>
<proteinExistence type="predicted"/>
<feature type="compositionally biased region" description="Low complexity" evidence="1">
    <location>
        <begin position="398"/>
        <end position="409"/>
    </location>
</feature>
<feature type="region of interest" description="Disordered" evidence="1">
    <location>
        <begin position="366"/>
        <end position="421"/>
    </location>
</feature>
<dbReference type="Proteomes" id="UP000236000">
    <property type="component" value="Unassembled WGS sequence"/>
</dbReference>
<dbReference type="GO" id="GO:0016491">
    <property type="term" value="F:oxidoreductase activity"/>
    <property type="evidence" value="ECO:0007669"/>
    <property type="project" value="InterPro"/>
</dbReference>
<dbReference type="SUPFAM" id="SSF52833">
    <property type="entry name" value="Thioredoxin-like"/>
    <property type="match status" value="1"/>
</dbReference>
<organism evidence="3 4">
    <name type="scientific">Akkermansia muciniphila</name>
    <dbReference type="NCBI Taxonomy" id="239935"/>
    <lineage>
        <taxon>Bacteria</taxon>
        <taxon>Pseudomonadati</taxon>
        <taxon>Verrucomicrobiota</taxon>
        <taxon>Verrucomicrobiia</taxon>
        <taxon>Verrucomicrobiales</taxon>
        <taxon>Akkermansiaceae</taxon>
        <taxon>Akkermansia</taxon>
    </lineage>
</organism>
<protein>
    <recommendedName>
        <fullName evidence="2">Thioredoxin domain-containing protein</fullName>
    </recommendedName>
</protein>
<dbReference type="InterPro" id="IPR036249">
    <property type="entry name" value="Thioredoxin-like_sf"/>
</dbReference>
<gene>
    <name evidence="3" type="ORF">CXU22_07555</name>
</gene>
<accession>A0A2N8HCH7</accession>
<comment type="caution">
    <text evidence="3">The sequence shown here is derived from an EMBL/GenBank/DDBJ whole genome shotgun (WGS) entry which is preliminary data.</text>
</comment>
<sequence length="421" mass="45653">MKRAFCVIAGACSLLGWAPADEAGMKNALADWQMRQSDWESAFKTAESDGKREELMKSRPDAVPVARELWRQVGRDLQKPETQKPYLLPAVIWFLDHPAAVAQAFPNGETARKIVVLCLDALENTLFREKGAGKAAYALSSSRELRCRVILEQIKDYSQFPEDQGLAALGLAMVMKETTGMLQDDVRLVAARGKLLKDAIIKCYDSSFGPVPVRNLVQEELYEIRNLNIGQTGPGISLPSSATGAQVTLPTGDKPVLVVFWDPRDARSVQFLGKAASLRGEFPGLMVMPVAPGSSENVKKALLNLNLDIPSLVDEKAAAFKDYRVRLTPQVYLLDPKGKILMRGTPDMLFDANLYAAMGKLEGKKNGKAEEKKAAAAPPAARPAPLPAKINSPETRVPAAPQPAAAPAAPLAPPPLRPMPE</sequence>
<name>A0A2N8HCH7_9BACT</name>
<dbReference type="Gene3D" id="3.40.30.10">
    <property type="entry name" value="Glutaredoxin"/>
    <property type="match status" value="1"/>
</dbReference>
<feature type="domain" description="Thioredoxin" evidence="2">
    <location>
        <begin position="227"/>
        <end position="366"/>
    </location>
</feature>
<reference evidence="3 4" key="1">
    <citation type="journal article" date="2017" name="BMC Genomics">
        <title>Genome sequencing of 39 Akkermansia muciniphila isolates reveals its population structure, genomic and functional diverisity, and global distribution in mammalian gut microbiotas.</title>
        <authorList>
            <person name="Guo X."/>
            <person name="Li S."/>
            <person name="Zhang J."/>
            <person name="Wu F."/>
            <person name="Li X."/>
            <person name="Wu D."/>
            <person name="Zhang M."/>
            <person name="Ou Z."/>
            <person name="Jie Z."/>
            <person name="Yan Q."/>
            <person name="Li P."/>
            <person name="Yi J."/>
            <person name="Peng Y."/>
        </authorList>
    </citation>
    <scope>NUCLEOTIDE SEQUENCE [LARGE SCALE GENOMIC DNA]</scope>
    <source>
        <strain evidence="3 4">GP24</strain>
    </source>
</reference>
<dbReference type="GO" id="GO:0016209">
    <property type="term" value="F:antioxidant activity"/>
    <property type="evidence" value="ECO:0007669"/>
    <property type="project" value="InterPro"/>
</dbReference>
<evidence type="ECO:0000313" key="4">
    <source>
        <dbReference type="Proteomes" id="UP000236000"/>
    </source>
</evidence>
<dbReference type="InterPro" id="IPR013766">
    <property type="entry name" value="Thioredoxin_domain"/>
</dbReference>
<evidence type="ECO:0000313" key="3">
    <source>
        <dbReference type="EMBL" id="PNC17600.1"/>
    </source>
</evidence>
<evidence type="ECO:0000259" key="2">
    <source>
        <dbReference type="PROSITE" id="PS51352"/>
    </source>
</evidence>
<dbReference type="PROSITE" id="PS51352">
    <property type="entry name" value="THIOREDOXIN_2"/>
    <property type="match status" value="1"/>
</dbReference>
<feature type="compositionally biased region" description="Pro residues" evidence="1">
    <location>
        <begin position="410"/>
        <end position="421"/>
    </location>
</feature>